<dbReference type="RefSeq" id="WP_125432288.1">
    <property type="nucleotide sequence ID" value="NZ_RWIS01000011.1"/>
</dbReference>
<reference evidence="1 2" key="1">
    <citation type="submission" date="2018-12" db="EMBL/GenBank/DDBJ databases">
        <authorList>
            <person name="Feng G."/>
            <person name="Zhu H."/>
        </authorList>
    </citation>
    <scope>NUCLEOTIDE SEQUENCE [LARGE SCALE GENOMIC DNA]</scope>
    <source>
        <strain evidence="1 2">9PBR-2</strain>
    </source>
</reference>
<accession>A0A428JCM3</accession>
<dbReference type="Proteomes" id="UP000280066">
    <property type="component" value="Unassembled WGS sequence"/>
</dbReference>
<organism evidence="1 2">
    <name type="scientific">Hymenobacter metallilatus</name>
    <dbReference type="NCBI Taxonomy" id="2493666"/>
    <lineage>
        <taxon>Bacteria</taxon>
        <taxon>Pseudomonadati</taxon>
        <taxon>Bacteroidota</taxon>
        <taxon>Cytophagia</taxon>
        <taxon>Cytophagales</taxon>
        <taxon>Hymenobacteraceae</taxon>
        <taxon>Hymenobacter</taxon>
    </lineage>
</organism>
<dbReference type="OrthoDB" id="981671at2"/>
<keyword evidence="2" id="KW-1185">Reference proteome</keyword>
<sequence>MEYTNNPELNASATYQFWCWKHKLQGVMQLLSLLSGYVYSEADADTVAYGLHPTNADKHQSFEYDLTSTHGQCRVILALDENNRDIVFVATIASTALQERIQFLARLQELLKTIEVDFT</sequence>
<evidence type="ECO:0000313" key="1">
    <source>
        <dbReference type="EMBL" id="RSK29759.1"/>
    </source>
</evidence>
<name>A0A428JCM3_9BACT</name>
<dbReference type="EMBL" id="RWIS01000011">
    <property type="protein sequence ID" value="RSK29759.1"/>
    <property type="molecule type" value="Genomic_DNA"/>
</dbReference>
<dbReference type="AlphaFoldDB" id="A0A428JCM3"/>
<comment type="caution">
    <text evidence="1">The sequence shown here is derived from an EMBL/GenBank/DDBJ whole genome shotgun (WGS) entry which is preliminary data.</text>
</comment>
<evidence type="ECO:0000313" key="2">
    <source>
        <dbReference type="Proteomes" id="UP000280066"/>
    </source>
</evidence>
<proteinExistence type="predicted"/>
<gene>
    <name evidence="1" type="ORF">EI290_15575</name>
</gene>
<protein>
    <submittedName>
        <fullName evidence="1">Uncharacterized protein</fullName>
    </submittedName>
</protein>